<dbReference type="AlphaFoldDB" id="A0A7Y2E9U2"/>
<feature type="repeat" description="TPR" evidence="1">
    <location>
        <begin position="35"/>
        <end position="68"/>
    </location>
</feature>
<keyword evidence="1" id="KW-0802">TPR repeat</keyword>
<accession>A0A7Y2E9U2</accession>
<dbReference type="Pfam" id="PF12770">
    <property type="entry name" value="CHAT"/>
    <property type="match status" value="1"/>
</dbReference>
<dbReference type="EMBL" id="JABDJR010000562">
    <property type="protein sequence ID" value="NNF07871.1"/>
    <property type="molecule type" value="Genomic_DNA"/>
</dbReference>
<feature type="repeat" description="TPR" evidence="1">
    <location>
        <begin position="115"/>
        <end position="148"/>
    </location>
</feature>
<comment type="caution">
    <text evidence="3">The sequence shown here is derived from an EMBL/GenBank/DDBJ whole genome shotgun (WGS) entry which is preliminary data.</text>
</comment>
<evidence type="ECO:0000313" key="3">
    <source>
        <dbReference type="EMBL" id="NNF07871.1"/>
    </source>
</evidence>
<proteinExistence type="predicted"/>
<reference evidence="3 4" key="1">
    <citation type="submission" date="2020-03" db="EMBL/GenBank/DDBJ databases">
        <title>Metabolic flexibility allows generalist bacteria to become dominant in a frequently disturbed ecosystem.</title>
        <authorList>
            <person name="Chen Y.-J."/>
            <person name="Leung P.M."/>
            <person name="Bay S.K."/>
            <person name="Hugenholtz P."/>
            <person name="Kessler A.J."/>
            <person name="Shelley G."/>
            <person name="Waite D.W."/>
            <person name="Cook P.L."/>
            <person name="Greening C."/>
        </authorList>
    </citation>
    <scope>NUCLEOTIDE SEQUENCE [LARGE SCALE GENOMIC DNA]</scope>
    <source>
        <strain evidence="3">SS_bin_28</strain>
    </source>
</reference>
<feature type="non-terminal residue" evidence="3">
    <location>
        <position position="1"/>
    </location>
</feature>
<dbReference type="InterPro" id="IPR019734">
    <property type="entry name" value="TPR_rpt"/>
</dbReference>
<evidence type="ECO:0000256" key="1">
    <source>
        <dbReference type="PROSITE-ProRule" id="PRU00339"/>
    </source>
</evidence>
<dbReference type="Pfam" id="PF13424">
    <property type="entry name" value="TPR_12"/>
    <property type="match status" value="1"/>
</dbReference>
<evidence type="ECO:0000259" key="2">
    <source>
        <dbReference type="Pfam" id="PF12770"/>
    </source>
</evidence>
<name>A0A7Y2E9U2_UNCEI</name>
<dbReference type="PANTHER" id="PTHR10098:SF112">
    <property type="entry name" value="SLR0380 PROTEIN"/>
    <property type="match status" value="1"/>
</dbReference>
<dbReference type="PROSITE" id="PS50005">
    <property type="entry name" value="TPR"/>
    <property type="match status" value="2"/>
</dbReference>
<dbReference type="PROSITE" id="PS50293">
    <property type="entry name" value="TPR_REGION"/>
    <property type="match status" value="1"/>
</dbReference>
<sequence>LAITLSNLGDHTAALRELLSAAEVQTAEADSFELASTTKSIGSAYFALQNYPRALESYREASKMAYDTGNIRVELEAMTNTGSTYINMGLPAKGVETLEEALAVAREVNAVDSEADILSLLGGTYETAGEYDNALTHYEQALEIDKDLGQSGVLAARYLNVGNALTALGRNSEGLEKLRKAASLAEAAGNREALWPCYLGIGDNFETADVLDSARVYNAKAIDILESLRSREASEDTKAASLGRRAYVYEAQVHVLAKLYASTDKQEWAAEAFTTAERGKARAFLDGLSESNIDLEDQIDPKLAAERQTLDRALNTVRYRLRQAEGTESDPDSVRSWKRQLRKLERAEGRLLEEIRIQSSAFASINTGSPHSLKELRRDLFQDKHDVLLQYSLGDSASYLWVITKKDIAFHTLPARSHIEEQVQALRAGLVSPQARNDESYLKAAQTLYNWLLATAANSVDKAKRVFVVPDGALQFVPMDVLLTKKVDPPSADLSAEARGKFFGELPFALKGKELRYGPSATGFAVMAKREDSGRVVAKDLLAVGDPTFVQTSSEDADASLAPLPFTRTEVEAIAKGFEESKRTILLGEKAQEATLAQPDFMSDFRILHFATHGLVNERRPERSRLALAAPQDETADGYLEASEIYRLKLNATLVVLSACETGLGKMIQGEGVLGLPRAFLYAGARNVVVSLWSVSDQSTAALMYAFYKNLGDKEPEAGRALSRAKDALRQESKFAHPFYWAAFSLIGP</sequence>
<dbReference type="SMART" id="SM00028">
    <property type="entry name" value="TPR"/>
    <property type="match status" value="4"/>
</dbReference>
<dbReference type="PANTHER" id="PTHR10098">
    <property type="entry name" value="RAPSYN-RELATED"/>
    <property type="match status" value="1"/>
</dbReference>
<feature type="domain" description="CHAT" evidence="2">
    <location>
        <begin position="443"/>
        <end position="748"/>
    </location>
</feature>
<dbReference type="Gene3D" id="1.25.40.10">
    <property type="entry name" value="Tetratricopeptide repeat domain"/>
    <property type="match status" value="2"/>
</dbReference>
<evidence type="ECO:0000313" key="4">
    <source>
        <dbReference type="Proteomes" id="UP000547674"/>
    </source>
</evidence>
<protein>
    <submittedName>
        <fullName evidence="3">CHAT domain-containing protein</fullName>
    </submittedName>
</protein>
<organism evidence="3 4">
    <name type="scientific">Eiseniibacteriota bacterium</name>
    <dbReference type="NCBI Taxonomy" id="2212470"/>
    <lineage>
        <taxon>Bacteria</taxon>
        <taxon>Candidatus Eiseniibacteriota</taxon>
    </lineage>
</organism>
<dbReference type="InterPro" id="IPR011990">
    <property type="entry name" value="TPR-like_helical_dom_sf"/>
</dbReference>
<gene>
    <name evidence="3" type="ORF">HKN21_13995</name>
</gene>
<dbReference type="Proteomes" id="UP000547674">
    <property type="component" value="Unassembled WGS sequence"/>
</dbReference>
<dbReference type="SUPFAM" id="SSF48452">
    <property type="entry name" value="TPR-like"/>
    <property type="match status" value="2"/>
</dbReference>
<dbReference type="InterPro" id="IPR024983">
    <property type="entry name" value="CHAT_dom"/>
</dbReference>